<dbReference type="SUPFAM" id="SSF81653">
    <property type="entry name" value="Calcium ATPase, transduction domain A"/>
    <property type="match status" value="1"/>
</dbReference>
<name>A0A183AWM0_9TREM</name>
<reference evidence="5" key="1">
    <citation type="submission" date="2016-06" db="UniProtKB">
        <authorList>
            <consortium name="WormBaseParasite"/>
        </authorList>
    </citation>
    <scope>IDENTIFICATION</scope>
</reference>
<organism evidence="5">
    <name type="scientific">Echinostoma caproni</name>
    <dbReference type="NCBI Taxonomy" id="27848"/>
    <lineage>
        <taxon>Eukaryota</taxon>
        <taxon>Metazoa</taxon>
        <taxon>Spiralia</taxon>
        <taxon>Lophotrochozoa</taxon>
        <taxon>Platyhelminthes</taxon>
        <taxon>Trematoda</taxon>
        <taxon>Digenea</taxon>
        <taxon>Plagiorchiida</taxon>
        <taxon>Echinostomata</taxon>
        <taxon>Echinostomatoidea</taxon>
        <taxon>Echinostomatidae</taxon>
        <taxon>Echinostoma</taxon>
    </lineage>
</organism>
<gene>
    <name evidence="3" type="ORF">ECPE_LOCUS11355</name>
</gene>
<proteinExistence type="predicted"/>
<dbReference type="InterPro" id="IPR059000">
    <property type="entry name" value="ATPase_P-type_domA"/>
</dbReference>
<dbReference type="Gene3D" id="2.70.150.10">
    <property type="entry name" value="Calcium-transporting ATPase, cytoplasmic transduction domain A"/>
    <property type="match status" value="1"/>
</dbReference>
<dbReference type="Pfam" id="PF00122">
    <property type="entry name" value="E1-E2_ATPase"/>
    <property type="match status" value="1"/>
</dbReference>
<evidence type="ECO:0000256" key="1">
    <source>
        <dbReference type="SAM" id="MobiDB-lite"/>
    </source>
</evidence>
<accession>A0A183AWM0</accession>
<reference evidence="3 4" key="2">
    <citation type="submission" date="2018-11" db="EMBL/GenBank/DDBJ databases">
        <authorList>
            <consortium name="Pathogen Informatics"/>
        </authorList>
    </citation>
    <scope>NUCLEOTIDE SEQUENCE [LARGE SCALE GENOMIC DNA]</scope>
    <source>
        <strain evidence="3 4">Egypt</strain>
    </source>
</reference>
<dbReference type="InterPro" id="IPR008250">
    <property type="entry name" value="ATPase_P-typ_transduc_dom_A_sf"/>
</dbReference>
<dbReference type="GO" id="GO:0005886">
    <property type="term" value="C:plasma membrane"/>
    <property type="evidence" value="ECO:0007669"/>
    <property type="project" value="TreeGrafter"/>
</dbReference>
<dbReference type="PANTHER" id="PTHR24092:SF150">
    <property type="entry name" value="PHOSPHOLIPID-TRANSPORTING ATPASE"/>
    <property type="match status" value="1"/>
</dbReference>
<dbReference type="AlphaFoldDB" id="A0A183AWM0"/>
<dbReference type="OrthoDB" id="6276217at2759"/>
<feature type="domain" description="P-type ATPase A" evidence="2">
    <location>
        <begin position="16"/>
        <end position="60"/>
    </location>
</feature>
<protein>
    <submittedName>
        <fullName evidence="5">Molydop_binding domain-containing protein</fullName>
    </submittedName>
</protein>
<dbReference type="WBParaSite" id="ECPE_0001139001-mRNA-1">
    <property type="protein sequence ID" value="ECPE_0001139001-mRNA-1"/>
    <property type="gene ID" value="ECPE_0001139001"/>
</dbReference>
<feature type="compositionally biased region" description="Polar residues" evidence="1">
    <location>
        <begin position="118"/>
        <end position="128"/>
    </location>
</feature>
<dbReference type="GO" id="GO:0045332">
    <property type="term" value="P:phospholipid translocation"/>
    <property type="evidence" value="ECO:0007669"/>
    <property type="project" value="TreeGrafter"/>
</dbReference>
<keyword evidence="4" id="KW-1185">Reference proteome</keyword>
<dbReference type="Proteomes" id="UP000272942">
    <property type="component" value="Unassembled WGS sequence"/>
</dbReference>
<dbReference type="GO" id="GO:0140326">
    <property type="term" value="F:ATPase-coupled intramembrane lipid transporter activity"/>
    <property type="evidence" value="ECO:0007669"/>
    <property type="project" value="TreeGrafter"/>
</dbReference>
<dbReference type="PANTHER" id="PTHR24092">
    <property type="entry name" value="PROBABLE PHOSPHOLIPID-TRANSPORTING ATPASE"/>
    <property type="match status" value="1"/>
</dbReference>
<dbReference type="GO" id="GO:0005802">
    <property type="term" value="C:trans-Golgi network"/>
    <property type="evidence" value="ECO:0007669"/>
    <property type="project" value="TreeGrafter"/>
</dbReference>
<evidence type="ECO:0000313" key="3">
    <source>
        <dbReference type="EMBL" id="VDP88386.1"/>
    </source>
</evidence>
<sequence>MIEDFKRHRADDATNNSKTKVLRGRDWVEILWKDLQVGDLVKVCNNQGIPADLVLLASSEPQAMCYIETRLAVYTGRESKVMLNSTSPPLKRSSVELQTNTYDLDMYDPDSDTPAMARTSNLNEELGQ</sequence>
<evidence type="ECO:0000313" key="4">
    <source>
        <dbReference type="Proteomes" id="UP000272942"/>
    </source>
</evidence>
<evidence type="ECO:0000313" key="5">
    <source>
        <dbReference type="WBParaSite" id="ECPE_0001139001-mRNA-1"/>
    </source>
</evidence>
<feature type="region of interest" description="Disordered" evidence="1">
    <location>
        <begin position="103"/>
        <end position="128"/>
    </location>
</feature>
<dbReference type="EMBL" id="UZAN01050678">
    <property type="protein sequence ID" value="VDP88386.1"/>
    <property type="molecule type" value="Genomic_DNA"/>
</dbReference>
<evidence type="ECO:0000259" key="2">
    <source>
        <dbReference type="Pfam" id="PF00122"/>
    </source>
</evidence>